<reference evidence="3 4" key="1">
    <citation type="submission" date="2015-08" db="EMBL/GenBank/DDBJ databases">
        <title>Genomes of Isolates from Cabo Rojo, PR.</title>
        <authorList>
            <person name="Sanchez-Nieves R.L."/>
            <person name="Montalvo-Rodriguez R."/>
        </authorList>
    </citation>
    <scope>NUCLEOTIDE SEQUENCE [LARGE SCALE GENOMIC DNA]</scope>
    <source>
        <strain evidence="3 4">SL3</strain>
    </source>
</reference>
<keyword evidence="1" id="KW-0805">Transcription regulation</keyword>
<protein>
    <recommendedName>
        <fullName evidence="5">Transcriptional regulator</fullName>
    </recommendedName>
</protein>
<dbReference type="RefSeq" id="WP_053967836.1">
    <property type="nucleotide sequence ID" value="NZ_LIUF01000002.1"/>
</dbReference>
<dbReference type="InterPro" id="IPR006793">
    <property type="entry name" value="FaeA"/>
</dbReference>
<dbReference type="EMBL" id="LIUF01000002">
    <property type="protein sequence ID" value="KOX94162.1"/>
    <property type="molecule type" value="Genomic_DNA"/>
</dbReference>
<dbReference type="Proteomes" id="UP000037729">
    <property type="component" value="Unassembled WGS sequence"/>
</dbReference>
<proteinExistence type="predicted"/>
<dbReference type="PATRIC" id="fig|1705562.3.peg.2166"/>
<dbReference type="Pfam" id="PF04703">
    <property type="entry name" value="FaeA"/>
    <property type="match status" value="1"/>
</dbReference>
<comment type="caution">
    <text evidence="3">The sequence shown here is derived from an EMBL/GenBank/DDBJ whole genome shotgun (WGS) entry which is preliminary data.</text>
</comment>
<evidence type="ECO:0000313" key="3">
    <source>
        <dbReference type="EMBL" id="KOX94162.1"/>
    </source>
</evidence>
<accession>A0A0M9AL20</accession>
<dbReference type="Gene3D" id="1.10.10.10">
    <property type="entry name" value="Winged helix-like DNA-binding domain superfamily/Winged helix DNA-binding domain"/>
    <property type="match status" value="1"/>
</dbReference>
<dbReference type="AlphaFoldDB" id="A0A0M9AL20"/>
<dbReference type="SUPFAM" id="SSF46785">
    <property type="entry name" value="Winged helix' DNA-binding domain"/>
    <property type="match status" value="1"/>
</dbReference>
<evidence type="ECO:0000256" key="1">
    <source>
        <dbReference type="ARBA" id="ARBA00023015"/>
    </source>
</evidence>
<name>A0A0M9AL20_9EURY</name>
<keyword evidence="4" id="KW-1185">Reference proteome</keyword>
<organism evidence="3 4">
    <name type="scientific">Haloarcula rubripromontorii</name>
    <dbReference type="NCBI Taxonomy" id="1705562"/>
    <lineage>
        <taxon>Archaea</taxon>
        <taxon>Methanobacteriati</taxon>
        <taxon>Methanobacteriota</taxon>
        <taxon>Stenosarchaea group</taxon>
        <taxon>Halobacteria</taxon>
        <taxon>Halobacteriales</taxon>
        <taxon>Haloarculaceae</taxon>
        <taxon>Haloarcula</taxon>
    </lineage>
</organism>
<dbReference type="InterPro" id="IPR036388">
    <property type="entry name" value="WH-like_DNA-bd_sf"/>
</dbReference>
<evidence type="ECO:0000256" key="2">
    <source>
        <dbReference type="ARBA" id="ARBA00023163"/>
    </source>
</evidence>
<dbReference type="InterPro" id="IPR036390">
    <property type="entry name" value="WH_DNA-bd_sf"/>
</dbReference>
<sequence length="76" mass="8613">MTNPERDPESGKLTERYSDEDFLEAVAELEPASTREIAEAVGCSRRNADVRLRKLEEAGEIRKKKVGNSLTWFSVE</sequence>
<evidence type="ECO:0000313" key="4">
    <source>
        <dbReference type="Proteomes" id="UP000037729"/>
    </source>
</evidence>
<evidence type="ECO:0008006" key="5">
    <source>
        <dbReference type="Google" id="ProtNLM"/>
    </source>
</evidence>
<keyword evidence="2" id="KW-0804">Transcription</keyword>
<dbReference type="OrthoDB" id="174131at2157"/>
<gene>
    <name evidence="3" type="ORF">AMS69_05555</name>
</gene>